<dbReference type="InterPro" id="IPR006029">
    <property type="entry name" value="Neurotrans-gated_channel_TM"/>
</dbReference>
<comment type="caution">
    <text evidence="18">The sequence shown here is derived from an EMBL/GenBank/DDBJ whole genome shotgun (WGS) entry which is preliminary data.</text>
</comment>
<dbReference type="EMBL" id="SUNJ01014269">
    <property type="protein sequence ID" value="TPP56614.1"/>
    <property type="molecule type" value="Genomic_DNA"/>
</dbReference>
<evidence type="ECO:0000259" key="17">
    <source>
        <dbReference type="Pfam" id="PF02932"/>
    </source>
</evidence>
<dbReference type="InterPro" id="IPR036719">
    <property type="entry name" value="Neuro-gated_channel_TM_sf"/>
</dbReference>
<dbReference type="FunFam" id="2.70.170.10:FF:000016">
    <property type="entry name" value="Nicotinic acetylcholine receptor subunit"/>
    <property type="match status" value="1"/>
</dbReference>
<keyword evidence="7 15" id="KW-0406">Ion transport</keyword>
<keyword evidence="8 15" id="KW-0472">Membrane</keyword>
<dbReference type="InterPro" id="IPR036734">
    <property type="entry name" value="Neur_chan_lig-bd_sf"/>
</dbReference>
<keyword evidence="3" id="KW-1003">Cell membrane</keyword>
<dbReference type="STRING" id="46835.A0A504Y6D8"/>
<feature type="domain" description="Neurotransmitter-gated ion-channel transmembrane" evidence="17">
    <location>
        <begin position="257"/>
        <end position="575"/>
    </location>
</feature>
<keyword evidence="10 18" id="KW-0675">Receptor</keyword>
<feature type="chain" id="PRO_5022263310" evidence="15">
    <location>
        <begin position="30"/>
        <end position="620"/>
    </location>
</feature>
<dbReference type="GO" id="GO:0045211">
    <property type="term" value="C:postsynaptic membrane"/>
    <property type="evidence" value="ECO:0007669"/>
    <property type="project" value="InterPro"/>
</dbReference>
<feature type="signal peptide" evidence="15">
    <location>
        <begin position="1"/>
        <end position="29"/>
    </location>
</feature>
<dbReference type="InterPro" id="IPR006202">
    <property type="entry name" value="Neur_chan_lig-bd"/>
</dbReference>
<dbReference type="Proteomes" id="UP000316759">
    <property type="component" value="Unassembled WGS sequence"/>
</dbReference>
<evidence type="ECO:0000256" key="10">
    <source>
        <dbReference type="ARBA" id="ARBA00023170"/>
    </source>
</evidence>
<keyword evidence="19" id="KW-1185">Reference proteome</keyword>
<dbReference type="PRINTS" id="PR00254">
    <property type="entry name" value="NICOTINICR"/>
</dbReference>
<keyword evidence="4 15" id="KW-0812">Transmembrane</keyword>
<keyword evidence="12" id="KW-1071">Ligand-gated ion channel</keyword>
<feature type="transmembrane region" description="Helical" evidence="15">
    <location>
        <begin position="229"/>
        <end position="246"/>
    </location>
</feature>
<evidence type="ECO:0000256" key="11">
    <source>
        <dbReference type="ARBA" id="ARBA00023180"/>
    </source>
</evidence>
<evidence type="ECO:0000256" key="4">
    <source>
        <dbReference type="ARBA" id="ARBA00022692"/>
    </source>
</evidence>
<feature type="non-terminal residue" evidence="18">
    <location>
        <position position="1"/>
    </location>
</feature>
<dbReference type="InterPro" id="IPR002394">
    <property type="entry name" value="Nicotinic_acetylcholine_rcpt"/>
</dbReference>
<dbReference type="InterPro" id="IPR038050">
    <property type="entry name" value="Neuro_actylchol_rec"/>
</dbReference>
<evidence type="ECO:0000256" key="7">
    <source>
        <dbReference type="ARBA" id="ARBA00023065"/>
    </source>
</evidence>
<comment type="subcellular location">
    <subcellularLocation>
        <location evidence="14">Synaptic cell membrane</location>
        <topology evidence="14">Multi-pass membrane protein</topology>
    </subcellularLocation>
</comment>
<evidence type="ECO:0000256" key="12">
    <source>
        <dbReference type="ARBA" id="ARBA00023286"/>
    </source>
</evidence>
<keyword evidence="9" id="KW-1015">Disulfide bond</keyword>
<protein>
    <submittedName>
        <fullName evidence="18">Acetylcholine receptor subunit beta</fullName>
    </submittedName>
</protein>
<evidence type="ECO:0000256" key="9">
    <source>
        <dbReference type="ARBA" id="ARBA00023157"/>
    </source>
</evidence>
<feature type="transmembrane region" description="Helical" evidence="15">
    <location>
        <begin position="282"/>
        <end position="300"/>
    </location>
</feature>
<dbReference type="SUPFAM" id="SSF90112">
    <property type="entry name" value="Neurotransmitter-gated ion-channel transmembrane pore"/>
    <property type="match status" value="1"/>
</dbReference>
<keyword evidence="13 15" id="KW-0407">Ion channel</keyword>
<keyword evidence="6" id="KW-0770">Synapse</keyword>
<dbReference type="PROSITE" id="PS00236">
    <property type="entry name" value="NEUROTR_ION_CHANNEL"/>
    <property type="match status" value="1"/>
</dbReference>
<evidence type="ECO:0000256" key="5">
    <source>
        <dbReference type="ARBA" id="ARBA00022989"/>
    </source>
</evidence>
<keyword evidence="15" id="KW-0732">Signal</keyword>
<feature type="transmembrane region" description="Helical" evidence="15">
    <location>
        <begin position="312"/>
        <end position="335"/>
    </location>
</feature>
<evidence type="ECO:0000256" key="6">
    <source>
        <dbReference type="ARBA" id="ARBA00023018"/>
    </source>
</evidence>
<feature type="transmembrane region" description="Helical" evidence="15">
    <location>
        <begin position="252"/>
        <end position="275"/>
    </location>
</feature>
<evidence type="ECO:0000256" key="3">
    <source>
        <dbReference type="ARBA" id="ARBA00022475"/>
    </source>
</evidence>
<gene>
    <name evidence="18" type="ORF">FGIG_03301</name>
</gene>
<evidence type="ECO:0000313" key="18">
    <source>
        <dbReference type="EMBL" id="TPP56614.1"/>
    </source>
</evidence>
<evidence type="ECO:0000256" key="14">
    <source>
        <dbReference type="ARBA" id="ARBA00034099"/>
    </source>
</evidence>
<feature type="transmembrane region" description="Helical" evidence="15">
    <location>
        <begin position="565"/>
        <end position="583"/>
    </location>
</feature>
<dbReference type="OrthoDB" id="5975154at2759"/>
<accession>A0A504Y6D8</accession>
<dbReference type="GO" id="GO:0004888">
    <property type="term" value="F:transmembrane signaling receptor activity"/>
    <property type="evidence" value="ECO:0007669"/>
    <property type="project" value="InterPro"/>
</dbReference>
<keyword evidence="11" id="KW-0325">Glycoprotein</keyword>
<evidence type="ECO:0000256" key="13">
    <source>
        <dbReference type="ARBA" id="ARBA00023303"/>
    </source>
</evidence>
<proteinExistence type="inferred from homology"/>
<dbReference type="Gene3D" id="1.20.58.390">
    <property type="entry name" value="Neurotransmitter-gated ion-channel transmembrane domain"/>
    <property type="match status" value="1"/>
</dbReference>
<sequence>SGNVTAKTKLLVIFFSHFLFLLRVDRVLPSSEKRLIKQLIDNYEMAGKIGRPVKNTREKMVVGYGLSLFQLLDLDEKNQVLTTNVWAKYTWIDQLLRWDPSNYSNIREVRIPPDLIWTPDIVLYNYADERLQEKRDVMLNVDYLGRVFWSPPAIFKSNCRIDIRNFPFDYQYCFLKFASWTQNSDELDLQFLDNLTEVDVDQYTSSNEWSLVARPGYRFVMMSEDCGKTIPDLTFFLFTFSFLLSLKRNPAFYAYLLVFPCVLLSLLTTVTFWLPPHVPAKMLLGMNIFVAFSVLLKLLANSTPSASVTIPYLGYFYCVNLTLLSLSTFISTVVINVHSYGPKRGPVPPFLAKMVKMFATPLSITKPEEDEDTVSNLELESSRRKTNEAVAASQQERVVGDYGYSAGTNTLRQLAKSGIPNHFTAEFYRNMMSDSFIGSRYPPWQWTPETLKMLTAHVNDRLKSSSEWSQRTTPEMLLDTPGVRRRGLKFGDCTNPNESFAANGIHGLHSSFTNLKTRQTTIQIHTSLNDLRQALKNLMVKVTKKDAMAKTAREWRMVVMTIDRIFFWFSLVTIIGSGCYLLFPRGPSQSIQEVLAMHRAQYERWNIEVAKQCLMPRQQI</sequence>
<dbReference type="InterPro" id="IPR006201">
    <property type="entry name" value="Neur_channel"/>
</dbReference>
<evidence type="ECO:0000313" key="19">
    <source>
        <dbReference type="Proteomes" id="UP000316759"/>
    </source>
</evidence>
<dbReference type="InterPro" id="IPR018000">
    <property type="entry name" value="Neurotransmitter_ion_chnl_CS"/>
</dbReference>
<dbReference type="Pfam" id="PF02931">
    <property type="entry name" value="Neur_chan_LBD"/>
    <property type="match status" value="1"/>
</dbReference>
<comment type="similarity">
    <text evidence="1">Belongs to the ligand-gated ion channel (TC 1.A.9) family. Acetylcholine receptor (TC 1.A.9.1) subfamily.</text>
</comment>
<evidence type="ECO:0000256" key="2">
    <source>
        <dbReference type="ARBA" id="ARBA00022448"/>
    </source>
</evidence>
<keyword evidence="2 15" id="KW-0813">Transport</keyword>
<dbReference type="SUPFAM" id="SSF63712">
    <property type="entry name" value="Nicotinic receptor ligand binding domain-like"/>
    <property type="match status" value="1"/>
</dbReference>
<dbReference type="PRINTS" id="PR00252">
    <property type="entry name" value="NRIONCHANNEL"/>
</dbReference>
<dbReference type="Gene3D" id="2.70.170.10">
    <property type="entry name" value="Neurotransmitter-gated ion-channel ligand-binding domain"/>
    <property type="match status" value="1"/>
</dbReference>
<evidence type="ECO:0000256" key="1">
    <source>
        <dbReference type="ARBA" id="ARBA00009237"/>
    </source>
</evidence>
<feature type="domain" description="Neurotransmitter-gated ion-channel ligand-binding" evidence="16">
    <location>
        <begin position="32"/>
        <end position="236"/>
    </location>
</feature>
<keyword evidence="5 15" id="KW-1133">Transmembrane helix</keyword>
<dbReference type="AlphaFoldDB" id="A0A504Y6D8"/>
<dbReference type="PANTHER" id="PTHR18945">
    <property type="entry name" value="NEUROTRANSMITTER GATED ION CHANNEL"/>
    <property type="match status" value="1"/>
</dbReference>
<reference evidence="18 19" key="1">
    <citation type="submission" date="2019-04" db="EMBL/GenBank/DDBJ databases">
        <title>Annotation for the trematode Fasciola gigantica.</title>
        <authorList>
            <person name="Choi Y.-J."/>
        </authorList>
    </citation>
    <scope>NUCLEOTIDE SEQUENCE [LARGE SCALE GENOMIC DNA]</scope>
    <source>
        <strain evidence="18">Uganda_cow_1</strain>
    </source>
</reference>
<evidence type="ECO:0000259" key="16">
    <source>
        <dbReference type="Pfam" id="PF02931"/>
    </source>
</evidence>
<dbReference type="Pfam" id="PF02932">
    <property type="entry name" value="Neur_chan_memb"/>
    <property type="match status" value="1"/>
</dbReference>
<name>A0A504Y6D8_FASGI</name>
<dbReference type="CDD" id="cd19051">
    <property type="entry name" value="LGIC_TM_cation"/>
    <property type="match status" value="1"/>
</dbReference>
<evidence type="ECO:0000256" key="15">
    <source>
        <dbReference type="RuleBase" id="RU000687"/>
    </source>
</evidence>
<organism evidence="18 19">
    <name type="scientific">Fasciola gigantica</name>
    <name type="common">Giant liver fluke</name>
    <dbReference type="NCBI Taxonomy" id="46835"/>
    <lineage>
        <taxon>Eukaryota</taxon>
        <taxon>Metazoa</taxon>
        <taxon>Spiralia</taxon>
        <taxon>Lophotrochozoa</taxon>
        <taxon>Platyhelminthes</taxon>
        <taxon>Trematoda</taxon>
        <taxon>Digenea</taxon>
        <taxon>Plagiorchiida</taxon>
        <taxon>Echinostomata</taxon>
        <taxon>Echinostomatoidea</taxon>
        <taxon>Fasciolidae</taxon>
        <taxon>Fasciola</taxon>
    </lineage>
</organism>
<evidence type="ECO:0000256" key="8">
    <source>
        <dbReference type="ARBA" id="ARBA00023136"/>
    </source>
</evidence>
<dbReference type="GO" id="GO:0022848">
    <property type="term" value="F:acetylcholine-gated monoatomic cation-selective channel activity"/>
    <property type="evidence" value="ECO:0007669"/>
    <property type="project" value="InterPro"/>
</dbReference>